<feature type="transmembrane region" description="Helical" evidence="1">
    <location>
        <begin position="199"/>
        <end position="221"/>
    </location>
</feature>
<feature type="transmembrane region" description="Helical" evidence="1">
    <location>
        <begin position="242"/>
        <end position="268"/>
    </location>
</feature>
<organism evidence="2 3">
    <name type="scientific">Chlorella ohadii</name>
    <dbReference type="NCBI Taxonomy" id="2649997"/>
    <lineage>
        <taxon>Eukaryota</taxon>
        <taxon>Viridiplantae</taxon>
        <taxon>Chlorophyta</taxon>
        <taxon>core chlorophytes</taxon>
        <taxon>Trebouxiophyceae</taxon>
        <taxon>Chlorellales</taxon>
        <taxon>Chlorellaceae</taxon>
        <taxon>Chlorella clade</taxon>
        <taxon>Chlorella</taxon>
    </lineage>
</organism>
<proteinExistence type="predicted"/>
<sequence>MARQDAHAGILATLMCLAWLLRLVWSGSAVLLLRQPSLLRPVAYCASCLVPAALVKWRRQHWYCRQRTRIVLAIRLLHLAMLAGLHSNLEPVLADTAGAEPAWRTMGRLLVACRFVPVLISCLGFQLTPAASAAMQAASVAFVLQHARAACASPLMKQPGPQANLASVFRFLGSACPSFTPTPMPAVDLPPGADPCMPLAVWVLGCWLFLLPVLLTVLMDARARRAFALSLPAGTLPPAERASWLALCLPPPCLAALLGMLPLAMALWRIGALALEAAYA</sequence>
<keyword evidence="3" id="KW-1185">Reference proteome</keyword>
<keyword evidence="1" id="KW-1133">Transmembrane helix</keyword>
<evidence type="ECO:0000256" key="1">
    <source>
        <dbReference type="SAM" id="Phobius"/>
    </source>
</evidence>
<protein>
    <submittedName>
        <fullName evidence="2">Uncharacterized protein</fullName>
    </submittedName>
</protein>
<dbReference type="Proteomes" id="UP001205105">
    <property type="component" value="Unassembled WGS sequence"/>
</dbReference>
<evidence type="ECO:0000313" key="2">
    <source>
        <dbReference type="EMBL" id="KAI7842026.1"/>
    </source>
</evidence>
<dbReference type="AlphaFoldDB" id="A0AAD5DTK1"/>
<name>A0AAD5DTK1_9CHLO</name>
<keyword evidence="1" id="KW-0812">Transmembrane</keyword>
<accession>A0AAD5DTK1</accession>
<feature type="transmembrane region" description="Helical" evidence="1">
    <location>
        <begin position="39"/>
        <end position="57"/>
    </location>
</feature>
<reference evidence="2" key="1">
    <citation type="submission" date="2020-11" db="EMBL/GenBank/DDBJ databases">
        <title>Chlorella ohadii genome sequencing and assembly.</title>
        <authorList>
            <person name="Murik O."/>
            <person name="Treves H."/>
            <person name="Kedem I."/>
            <person name="Shotland Y."/>
            <person name="Kaplan A."/>
        </authorList>
    </citation>
    <scope>NUCLEOTIDE SEQUENCE</scope>
    <source>
        <strain evidence="2">1</strain>
    </source>
</reference>
<dbReference type="EMBL" id="JADXDR010000056">
    <property type="protein sequence ID" value="KAI7842026.1"/>
    <property type="molecule type" value="Genomic_DNA"/>
</dbReference>
<evidence type="ECO:0000313" key="3">
    <source>
        <dbReference type="Proteomes" id="UP001205105"/>
    </source>
</evidence>
<gene>
    <name evidence="2" type="ORF">COHA_004227</name>
</gene>
<comment type="caution">
    <text evidence="2">The sequence shown here is derived from an EMBL/GenBank/DDBJ whole genome shotgun (WGS) entry which is preliminary data.</text>
</comment>
<keyword evidence="1" id="KW-0472">Membrane</keyword>